<evidence type="ECO:0000256" key="1">
    <source>
        <dbReference type="ARBA" id="ARBA00022605"/>
    </source>
</evidence>
<dbReference type="InterPro" id="IPR009060">
    <property type="entry name" value="UBA-like_sf"/>
</dbReference>
<gene>
    <name evidence="7" type="ORF">VTJ49DRAFT_2041</name>
</gene>
<evidence type="ECO:0000256" key="4">
    <source>
        <dbReference type="SAM" id="MobiDB-lite"/>
    </source>
</evidence>
<keyword evidence="1" id="KW-0028">Amino-acid biosynthesis</keyword>
<dbReference type="Gene3D" id="3.40.50.620">
    <property type="entry name" value="HUPs"/>
    <property type="match status" value="1"/>
</dbReference>
<feature type="region of interest" description="Disordered" evidence="4">
    <location>
        <begin position="571"/>
        <end position="637"/>
    </location>
</feature>
<name>A0ABR3VB02_HUMIN</name>
<dbReference type="SUPFAM" id="SSF46934">
    <property type="entry name" value="UBA-like"/>
    <property type="match status" value="1"/>
</dbReference>
<keyword evidence="8" id="KW-1185">Reference proteome</keyword>
<comment type="caution">
    <text evidence="7">The sequence shown here is derived from an EMBL/GenBank/DDBJ whole genome shotgun (WGS) entry which is preliminary data.</text>
</comment>
<keyword evidence="2" id="KW-0061">Asparagine biosynthesis</keyword>
<dbReference type="InterPro" id="IPR037191">
    <property type="entry name" value="VPS9_dom_sf"/>
</dbReference>
<proteinExistence type="predicted"/>
<dbReference type="InterPro" id="IPR001962">
    <property type="entry name" value="Asn_synthase"/>
</dbReference>
<dbReference type="InterPro" id="IPR014729">
    <property type="entry name" value="Rossmann-like_a/b/a_fold"/>
</dbReference>
<evidence type="ECO:0000256" key="2">
    <source>
        <dbReference type="ARBA" id="ARBA00022888"/>
    </source>
</evidence>
<dbReference type="SUPFAM" id="SSF52402">
    <property type="entry name" value="Adenine nucleotide alpha hydrolases-like"/>
    <property type="match status" value="1"/>
</dbReference>
<feature type="region of interest" description="Disordered" evidence="4">
    <location>
        <begin position="655"/>
        <end position="704"/>
    </location>
</feature>
<dbReference type="Gene3D" id="1.10.8.10">
    <property type="entry name" value="DNA helicase RuvA subunit, C-terminal domain"/>
    <property type="match status" value="1"/>
</dbReference>
<protein>
    <recommendedName>
        <fullName evidence="9">VPS9 domain-containing protein</fullName>
    </recommendedName>
</protein>
<dbReference type="InterPro" id="IPR041545">
    <property type="entry name" value="DUF5601"/>
</dbReference>
<keyword evidence="3" id="KW-0315">Glutamine amidotransferase</keyword>
<evidence type="ECO:0000313" key="7">
    <source>
        <dbReference type="EMBL" id="KAL1838947.1"/>
    </source>
</evidence>
<dbReference type="Pfam" id="PF00733">
    <property type="entry name" value="Asn_synthase"/>
    <property type="match status" value="1"/>
</dbReference>
<sequence length="1298" mass="140993">MSSQRQEGVPSQPGNSRDDAQQGNSHVATSSGTGQADLLEFRDESPSQRDDRLPGATPNLAGKPTPETLLDDAGDSLASSIATLKPITRPAPITVTQYLQAESQPYVDPTPPTPGLSRPPSRSPSSNPRPRSENPSPTRSDAAYDEKRYTSEDEQEPGSKAEIQSIMEQFPEDGGGPGVEEVMSPRLEMTSPLLGTSIQHPPRKSSLEPLAPNIAQQLQELQGLGVSASPPASTRSMAEGDEPRPPVPPKDKAPLPPRPRDDRETVESPMSPMALHRPRPPEPEPEPALPFDFHRFLEQLRHKKADPVARYLKSFLSEFGKRQWMVHEQVKIISDFLAFIANKMAQCEVWRDVSDAEFDNAREGMEKLVMNRLYTQTFSPAIPPPQPVPGSKKKRGGDRPMGPGRRGQHQEDVERDEILAQKIQIYSWVREEHLDIPPVSESGKRFLKLAQQELLKIKSYRAPRDKIICVLNCCKVIFGLLKHSKSDSSADSFMPMLIYVVLHANPEHLVSNVQYILRFRNQEKLGGEAGYYLSSLMGAIHFIENMDRTTLTITDEEFERNVEAAVSAIAEKHRAESPPPPPPQSEKQASLRPPGANDSGPSSARPSFDTGAPRRSASPNEPRTSGEYSGGSGDERPAITGLLRTIQRPLSTIGRIFSDEPSPPSSSSAAAAAGGGGGGAGASNTGIASPARTPLPPQKRDGDNDLHARQRLSAEEAAARQASAEAAEAQRLHRAEHANIVETLAGMFPDLDREVISDVVYQKEGRKWSLRFTSSVLALRGDHVTRQPLVAFVDGDASAADSDSSGPGSGSVLCWNGEAWRVDGGQRVVAAGENDGEVVLGRLVAAATAAAAAAEKERAILDVLRGIEGPFAFVFFDATSGTVFFGRDRLGRRSLLWRHLPSGGLELCSVAVEDGAGDGWMEVEADGVSLGGPPSRFSSLGLSSGQTYGTLSSQVSGIGRFNKALPAGPCRLTRESSSVRALREQLLEAMRLRVLNIPPPPDAHVDDGRTRVAVLFSGGLDCTVIARLCHDVLDPDQAVDLLNVAFENPRVVAQLRKANGDLADFYEACPDRITGRKSFAELQSVCPGRKFRFVAVNVPFTETQAHRQLVISLIYPHNTEMDLSIAYALYFAARGQGLWTEDGTVRPTPYTSPARVLLSGLGADELFGGYSRHLVGFQRQGYGGLVDELLLDVGRLGKRNLGRDDRVMAHWGKEVRFPFLDERLVRRAIETPAWEKCDFENGADDANGGVEAGKRVLRLLALELGMDGVATEKKRAIQFGSRTAKMESGRVKGTTLIS</sequence>
<dbReference type="CDD" id="cd14369">
    <property type="entry name" value="CUE_VPS9_like"/>
    <property type="match status" value="1"/>
</dbReference>
<dbReference type="InterPro" id="IPR051857">
    <property type="entry name" value="Asn_synthetase_domain"/>
</dbReference>
<feature type="region of interest" description="Disordered" evidence="4">
    <location>
        <begin position="1"/>
        <end position="289"/>
    </location>
</feature>
<dbReference type="Proteomes" id="UP001583172">
    <property type="component" value="Unassembled WGS sequence"/>
</dbReference>
<organism evidence="7 8">
    <name type="scientific">Humicola insolens</name>
    <name type="common">Soft-rot fungus</name>
    <dbReference type="NCBI Taxonomy" id="85995"/>
    <lineage>
        <taxon>Eukaryota</taxon>
        <taxon>Fungi</taxon>
        <taxon>Dikarya</taxon>
        <taxon>Ascomycota</taxon>
        <taxon>Pezizomycotina</taxon>
        <taxon>Sordariomycetes</taxon>
        <taxon>Sordariomycetidae</taxon>
        <taxon>Sordariales</taxon>
        <taxon>Chaetomiaceae</taxon>
        <taxon>Mycothermus</taxon>
    </lineage>
</organism>
<feature type="domain" description="CUE" evidence="5">
    <location>
        <begin position="736"/>
        <end position="782"/>
    </location>
</feature>
<dbReference type="SMART" id="SM00167">
    <property type="entry name" value="VPS9"/>
    <property type="match status" value="1"/>
</dbReference>
<feature type="region of interest" description="Disordered" evidence="4">
    <location>
        <begin position="378"/>
        <end position="413"/>
    </location>
</feature>
<feature type="compositionally biased region" description="Polar residues" evidence="4">
    <location>
        <begin position="94"/>
        <end position="103"/>
    </location>
</feature>
<feature type="domain" description="VPS9" evidence="6">
    <location>
        <begin position="413"/>
        <end position="552"/>
    </location>
</feature>
<dbReference type="Gene3D" id="1.20.1050.80">
    <property type="entry name" value="VPS9 domain"/>
    <property type="match status" value="1"/>
</dbReference>
<feature type="compositionally biased region" description="Low complexity" evidence="4">
    <location>
        <begin position="115"/>
        <end position="140"/>
    </location>
</feature>
<feature type="compositionally biased region" description="Basic and acidic residues" evidence="4">
    <location>
        <begin position="241"/>
        <end position="266"/>
    </location>
</feature>
<dbReference type="PANTHER" id="PTHR45937:SF1">
    <property type="entry name" value="ASPARAGINE SYNTHETASE DOMAIN-CONTAINING PROTEIN 1"/>
    <property type="match status" value="1"/>
</dbReference>
<feature type="compositionally biased region" description="Polar residues" evidence="4">
    <location>
        <begin position="21"/>
        <end position="34"/>
    </location>
</feature>
<dbReference type="SUPFAM" id="SSF109993">
    <property type="entry name" value="VPS9 domain"/>
    <property type="match status" value="1"/>
</dbReference>
<dbReference type="InterPro" id="IPR003123">
    <property type="entry name" value="VPS9"/>
</dbReference>
<accession>A0ABR3VB02</accession>
<feature type="compositionally biased region" description="Basic and acidic residues" evidence="4">
    <location>
        <begin position="142"/>
        <end position="151"/>
    </location>
</feature>
<dbReference type="PROSITE" id="PS51140">
    <property type="entry name" value="CUE"/>
    <property type="match status" value="1"/>
</dbReference>
<evidence type="ECO:0008006" key="9">
    <source>
        <dbReference type="Google" id="ProtNLM"/>
    </source>
</evidence>
<feature type="compositionally biased region" description="Basic and acidic residues" evidence="4">
    <location>
        <begin position="39"/>
        <end position="53"/>
    </location>
</feature>
<dbReference type="CDD" id="cd01991">
    <property type="entry name" value="Asn_synthase_B_C"/>
    <property type="match status" value="1"/>
</dbReference>
<dbReference type="Pfam" id="PF18151">
    <property type="entry name" value="DUF5601"/>
    <property type="match status" value="1"/>
</dbReference>
<evidence type="ECO:0000259" key="5">
    <source>
        <dbReference type="PROSITE" id="PS51140"/>
    </source>
</evidence>
<dbReference type="InterPro" id="IPR041804">
    <property type="entry name" value="Vps9_CUE"/>
</dbReference>
<dbReference type="EMBL" id="JAZGSY010000184">
    <property type="protein sequence ID" value="KAL1838947.1"/>
    <property type="molecule type" value="Genomic_DNA"/>
</dbReference>
<reference evidence="7 8" key="1">
    <citation type="journal article" date="2024" name="Commun. Biol.">
        <title>Comparative genomic analysis of thermophilic fungi reveals convergent evolutionary adaptations and gene losses.</title>
        <authorList>
            <person name="Steindorff A.S."/>
            <person name="Aguilar-Pontes M.V."/>
            <person name="Robinson A.J."/>
            <person name="Andreopoulos B."/>
            <person name="LaButti K."/>
            <person name="Kuo A."/>
            <person name="Mondo S."/>
            <person name="Riley R."/>
            <person name="Otillar R."/>
            <person name="Haridas S."/>
            <person name="Lipzen A."/>
            <person name="Grimwood J."/>
            <person name="Schmutz J."/>
            <person name="Clum A."/>
            <person name="Reid I.D."/>
            <person name="Moisan M.C."/>
            <person name="Butler G."/>
            <person name="Nguyen T.T.M."/>
            <person name="Dewar K."/>
            <person name="Conant G."/>
            <person name="Drula E."/>
            <person name="Henrissat B."/>
            <person name="Hansel C."/>
            <person name="Singer S."/>
            <person name="Hutchinson M.I."/>
            <person name="de Vries R.P."/>
            <person name="Natvig D.O."/>
            <person name="Powell A.J."/>
            <person name="Tsang A."/>
            <person name="Grigoriev I.V."/>
        </authorList>
    </citation>
    <scope>NUCLEOTIDE SEQUENCE [LARGE SCALE GENOMIC DNA]</scope>
    <source>
        <strain evidence="7 8">CBS 620.91</strain>
    </source>
</reference>
<dbReference type="PANTHER" id="PTHR45937">
    <property type="entry name" value="ASPARAGINE SYNTHETASE DOMAIN-CONTAINING PROTEIN 1"/>
    <property type="match status" value="1"/>
</dbReference>
<dbReference type="SUPFAM" id="SSF56235">
    <property type="entry name" value="N-terminal nucleophile aminohydrolases (Ntn hydrolases)"/>
    <property type="match status" value="1"/>
</dbReference>
<evidence type="ECO:0000256" key="3">
    <source>
        <dbReference type="ARBA" id="ARBA00022962"/>
    </source>
</evidence>
<dbReference type="PROSITE" id="PS51205">
    <property type="entry name" value="VPS9"/>
    <property type="match status" value="1"/>
</dbReference>
<dbReference type="Gene3D" id="1.10.246.120">
    <property type="match status" value="1"/>
</dbReference>
<evidence type="ECO:0000313" key="8">
    <source>
        <dbReference type="Proteomes" id="UP001583172"/>
    </source>
</evidence>
<dbReference type="Pfam" id="PF02204">
    <property type="entry name" value="VPS9"/>
    <property type="match status" value="1"/>
</dbReference>
<dbReference type="InterPro" id="IPR003892">
    <property type="entry name" value="CUE"/>
</dbReference>
<evidence type="ECO:0000259" key="6">
    <source>
        <dbReference type="PROSITE" id="PS51205"/>
    </source>
</evidence>
<feature type="compositionally biased region" description="Polar residues" evidence="4">
    <location>
        <begin position="617"/>
        <end position="627"/>
    </location>
</feature>
<dbReference type="InterPro" id="IPR029055">
    <property type="entry name" value="Ntn_hydrolases_N"/>
</dbReference>